<dbReference type="STRING" id="264697.ABE28_003560"/>
<keyword evidence="4" id="KW-0804">Transcription</keyword>
<protein>
    <submittedName>
        <fullName evidence="7">MerR family transcriptional regulator</fullName>
    </submittedName>
</protein>
<dbReference type="InterPro" id="IPR047057">
    <property type="entry name" value="MerR_fam"/>
</dbReference>
<dbReference type="GO" id="GO:0003677">
    <property type="term" value="F:DNA binding"/>
    <property type="evidence" value="ECO:0007669"/>
    <property type="project" value="UniProtKB-KW"/>
</dbReference>
<dbReference type="PANTHER" id="PTHR30204:SF69">
    <property type="entry name" value="MERR-FAMILY TRANSCRIPTIONAL REGULATOR"/>
    <property type="match status" value="1"/>
</dbReference>
<dbReference type="GO" id="GO:0003700">
    <property type="term" value="F:DNA-binding transcription factor activity"/>
    <property type="evidence" value="ECO:0007669"/>
    <property type="project" value="InterPro"/>
</dbReference>
<evidence type="ECO:0000313" key="7">
    <source>
        <dbReference type="EMBL" id="AOH53417.1"/>
    </source>
</evidence>
<keyword evidence="2" id="KW-0805">Transcription regulation</keyword>
<dbReference type="EMBL" id="CP017080">
    <property type="protein sequence ID" value="AOH53417.1"/>
    <property type="molecule type" value="Genomic_DNA"/>
</dbReference>
<evidence type="ECO:0000256" key="5">
    <source>
        <dbReference type="SAM" id="Coils"/>
    </source>
</evidence>
<reference evidence="7 8" key="1">
    <citation type="submission" date="2016-08" db="EMBL/GenBank/DDBJ databases">
        <title>Complete genome sequence of Bacillus muralis G25-68, a strain with toxicity to nematodes.</title>
        <authorList>
            <person name="Zheng Z."/>
        </authorList>
    </citation>
    <scope>NUCLEOTIDE SEQUENCE [LARGE SCALE GENOMIC DNA]</scope>
    <source>
        <strain evidence="7 8">G25-68</strain>
    </source>
</reference>
<proteinExistence type="predicted"/>
<evidence type="ECO:0000259" key="6">
    <source>
        <dbReference type="PROSITE" id="PS50937"/>
    </source>
</evidence>
<dbReference type="KEGG" id="bmur:ABE28_003560"/>
<feature type="domain" description="HTH merR-type" evidence="6">
    <location>
        <begin position="1"/>
        <end position="69"/>
    </location>
</feature>
<dbReference type="OrthoDB" id="9791488at2"/>
<evidence type="ECO:0000256" key="4">
    <source>
        <dbReference type="ARBA" id="ARBA00023163"/>
    </source>
</evidence>
<name>A0A1B3XJM6_9BACI</name>
<dbReference type="SMART" id="SM00422">
    <property type="entry name" value="HTH_MERR"/>
    <property type="match status" value="1"/>
</dbReference>
<evidence type="ECO:0000256" key="1">
    <source>
        <dbReference type="ARBA" id="ARBA00022491"/>
    </source>
</evidence>
<dbReference type="SUPFAM" id="SSF46955">
    <property type="entry name" value="Putative DNA-binding domain"/>
    <property type="match status" value="1"/>
</dbReference>
<dbReference type="RefSeq" id="WP_064463810.1">
    <property type="nucleotide sequence ID" value="NZ_CP017080.1"/>
</dbReference>
<evidence type="ECO:0000313" key="8">
    <source>
        <dbReference type="Proteomes" id="UP000077926"/>
    </source>
</evidence>
<keyword evidence="3" id="KW-0238">DNA-binding</keyword>
<dbReference type="InterPro" id="IPR000551">
    <property type="entry name" value="MerR-type_HTH_dom"/>
</dbReference>
<dbReference type="PANTHER" id="PTHR30204">
    <property type="entry name" value="REDOX-CYCLING DRUG-SENSING TRANSCRIPTIONAL ACTIVATOR SOXR"/>
    <property type="match status" value="1"/>
</dbReference>
<evidence type="ECO:0000256" key="2">
    <source>
        <dbReference type="ARBA" id="ARBA00023015"/>
    </source>
</evidence>
<accession>A0A1B3XJM6</accession>
<dbReference type="CDD" id="cd04776">
    <property type="entry name" value="HTH_GnyR"/>
    <property type="match status" value="1"/>
</dbReference>
<dbReference type="Proteomes" id="UP000077926">
    <property type="component" value="Chromosome"/>
</dbReference>
<keyword evidence="1" id="KW-0678">Repressor</keyword>
<dbReference type="PROSITE" id="PS50937">
    <property type="entry name" value="HTH_MERR_2"/>
    <property type="match status" value="1"/>
</dbReference>
<dbReference type="Gene3D" id="1.10.1660.10">
    <property type="match status" value="1"/>
</dbReference>
<keyword evidence="8" id="KW-1185">Reference proteome</keyword>
<evidence type="ECO:0000256" key="3">
    <source>
        <dbReference type="ARBA" id="ARBA00023125"/>
    </source>
</evidence>
<dbReference type="Pfam" id="PF13411">
    <property type="entry name" value="MerR_1"/>
    <property type="match status" value="1"/>
</dbReference>
<keyword evidence="5" id="KW-0175">Coiled coil</keyword>
<organism evidence="7 8">
    <name type="scientific">Peribacillus muralis</name>
    <dbReference type="NCBI Taxonomy" id="264697"/>
    <lineage>
        <taxon>Bacteria</taxon>
        <taxon>Bacillati</taxon>
        <taxon>Bacillota</taxon>
        <taxon>Bacilli</taxon>
        <taxon>Bacillales</taxon>
        <taxon>Bacillaceae</taxon>
        <taxon>Peribacillus</taxon>
    </lineage>
</organism>
<feature type="coiled-coil region" evidence="5">
    <location>
        <begin position="77"/>
        <end position="125"/>
    </location>
</feature>
<sequence length="144" mass="17023">MYTISELANEFELTTRTLRYYEELGMLKPKRTGSGKRVYGKKEYAQLKIIMRGKKYGFSLVEIKDIVLLFDKDRTGIRQLEKTIDTAAQKLNEVNERIKELSELKQDFEQMIQGFNKNLHDLKMNEKLASDKFNMNLGFDDRQR</sequence>
<dbReference type="InterPro" id="IPR009061">
    <property type="entry name" value="DNA-bd_dom_put_sf"/>
</dbReference>
<dbReference type="AlphaFoldDB" id="A0A1B3XJM6"/>
<gene>
    <name evidence="7" type="ORF">ABE28_003560</name>
</gene>